<name>A0A3F3A5F6_CLOB6</name>
<evidence type="ECO:0000313" key="3">
    <source>
        <dbReference type="Proteomes" id="UP000002333"/>
    </source>
</evidence>
<proteinExistence type="predicted"/>
<evidence type="ECO:0000256" key="1">
    <source>
        <dbReference type="SAM" id="Coils"/>
    </source>
</evidence>
<dbReference type="Proteomes" id="UP000002333">
    <property type="component" value="Chromosome"/>
</dbReference>
<sequence>MLSSTLYADKETQLTMDQQDDRFCLKLSQLYNYDFSVVGQRKVFEKLLELIEKNLYDETTTNELYERLVEKELLLEQAESQIQSLEDRIEFLQR</sequence>
<reference evidence="2 3" key="1">
    <citation type="journal article" date="2007" name="PLoS ONE">
        <title>Analysis of the neurotoxin complex genes in Clostridium botulinum A1-A4 and B1 strains: BoNT/A3, /Ba4 and /B1 clusters are located within plasmids.</title>
        <authorList>
            <person name="Smith T.J."/>
            <person name="Hill K.K."/>
            <person name="Foley B.T."/>
            <person name="Detter J.C."/>
            <person name="Munk A.C."/>
            <person name="Bruce D.C."/>
            <person name="Doggett N.A."/>
            <person name="Smith L.A."/>
            <person name="Marks J.D."/>
            <person name="Xie G."/>
            <person name="Brettin T.S."/>
        </authorList>
    </citation>
    <scope>NUCLEOTIDE SEQUENCE [LARGE SCALE GENOMIC DNA]</scope>
    <source>
        <strain evidence="3">657 / Type Ba4</strain>
    </source>
</reference>
<dbReference type="AlphaFoldDB" id="A0A3F3A5F6"/>
<reference evidence="3" key="2">
    <citation type="submission" date="2008-05" db="EMBL/GenBank/DDBJ databases">
        <title>Genome sequence of Clostridium botulinum Ba4 strain 657.</title>
        <authorList>
            <person name="Shrivastava S."/>
            <person name="Brown J.L."/>
            <person name="Bruce D."/>
            <person name="Detter C."/>
            <person name="Munk C."/>
            <person name="Smith L.A."/>
            <person name="Smith T.J."/>
            <person name="Sutton G."/>
            <person name="Brettin T.S."/>
        </authorList>
    </citation>
    <scope>NUCLEOTIDE SEQUENCE [LARGE SCALE GENOMIC DNA]</scope>
    <source>
        <strain evidence="3">657 / Type Ba4</strain>
    </source>
</reference>
<evidence type="ECO:0000313" key="2">
    <source>
        <dbReference type="EMBL" id="ACQ54883.1"/>
    </source>
</evidence>
<keyword evidence="1" id="KW-0175">Coiled coil</keyword>
<dbReference type="GeneID" id="5185947"/>
<gene>
    <name evidence="2" type="ordered locus">CLJ_B1779</name>
</gene>
<dbReference type="EMBL" id="CP001083">
    <property type="protein sequence ID" value="ACQ54883.1"/>
    <property type="molecule type" value="Genomic_DNA"/>
</dbReference>
<protein>
    <submittedName>
        <fullName evidence="2">Conserved domain protein</fullName>
    </submittedName>
</protein>
<organism evidence="2 3">
    <name type="scientific">Clostridium botulinum (strain 657 / Type Ba4)</name>
    <dbReference type="NCBI Taxonomy" id="515621"/>
    <lineage>
        <taxon>Bacteria</taxon>
        <taxon>Bacillati</taxon>
        <taxon>Bacillota</taxon>
        <taxon>Clostridia</taxon>
        <taxon>Eubacteriales</taxon>
        <taxon>Clostridiaceae</taxon>
        <taxon>Clostridium</taxon>
    </lineage>
</organism>
<dbReference type="KEGG" id="cbi:CLJ_B1779"/>
<dbReference type="RefSeq" id="WP_012047605.1">
    <property type="nucleotide sequence ID" value="NC_012658.1"/>
</dbReference>
<accession>A0A3F3A5F6</accession>
<feature type="coiled-coil region" evidence="1">
    <location>
        <begin position="61"/>
        <end position="88"/>
    </location>
</feature>